<dbReference type="EMBL" id="BAAAFZ010000001">
    <property type="protein sequence ID" value="GAA0566204.1"/>
    <property type="molecule type" value="Genomic_DNA"/>
</dbReference>
<dbReference type="NCBIfam" id="TIGR02037">
    <property type="entry name" value="degP_htrA_DO"/>
    <property type="match status" value="1"/>
</dbReference>
<comment type="caution">
    <text evidence="9">The sequence shown here is derived from an EMBL/GenBank/DDBJ whole genome shotgun (WGS) entry which is preliminary data.</text>
</comment>
<dbReference type="InterPro" id="IPR011782">
    <property type="entry name" value="Pept_S1C_Do"/>
</dbReference>
<dbReference type="PRINTS" id="PR00834">
    <property type="entry name" value="PROTEASES2C"/>
</dbReference>
<dbReference type="CDD" id="cd10839">
    <property type="entry name" value="cpPDZ1_DegP-like"/>
    <property type="match status" value="1"/>
</dbReference>
<dbReference type="InterPro" id="IPR009003">
    <property type="entry name" value="Peptidase_S1_PA"/>
</dbReference>
<dbReference type="PANTHER" id="PTHR22939">
    <property type="entry name" value="SERINE PROTEASE FAMILY S1C HTRA-RELATED"/>
    <property type="match status" value="1"/>
</dbReference>
<feature type="domain" description="PDZ" evidence="8">
    <location>
        <begin position="412"/>
        <end position="491"/>
    </location>
</feature>
<dbReference type="SMART" id="SM00228">
    <property type="entry name" value="PDZ"/>
    <property type="match status" value="2"/>
</dbReference>
<comment type="similarity">
    <text evidence="1">Belongs to the peptidase S1C family.</text>
</comment>
<evidence type="ECO:0000256" key="1">
    <source>
        <dbReference type="ARBA" id="ARBA00010541"/>
    </source>
</evidence>
<dbReference type="InterPro" id="IPR001940">
    <property type="entry name" value="Peptidase_S1C"/>
</dbReference>
<gene>
    <name evidence="9" type="ORF">GCM10009416_00180</name>
</gene>
<dbReference type="InterPro" id="IPR001478">
    <property type="entry name" value="PDZ"/>
</dbReference>
<dbReference type="Gene3D" id="2.30.42.10">
    <property type="match status" value="2"/>
</dbReference>
<keyword evidence="4" id="KW-0677">Repeat</keyword>
<feature type="region of interest" description="Disordered" evidence="7">
    <location>
        <begin position="111"/>
        <end position="130"/>
    </location>
</feature>
<reference evidence="10" key="1">
    <citation type="journal article" date="2019" name="Int. J. Syst. Evol. Microbiol.">
        <title>The Global Catalogue of Microorganisms (GCM) 10K type strain sequencing project: providing services to taxonomists for standard genome sequencing and annotation.</title>
        <authorList>
            <consortium name="The Broad Institute Genomics Platform"/>
            <consortium name="The Broad Institute Genome Sequencing Center for Infectious Disease"/>
            <person name="Wu L."/>
            <person name="Ma J."/>
        </authorList>
    </citation>
    <scope>NUCLEOTIDE SEQUENCE [LARGE SCALE GENOMIC DNA]</scope>
    <source>
        <strain evidence="10">JCM 9933</strain>
    </source>
</reference>
<evidence type="ECO:0000256" key="3">
    <source>
        <dbReference type="ARBA" id="ARBA00022729"/>
    </source>
</evidence>
<keyword evidence="3" id="KW-0732">Signal</keyword>
<name>A0ABP3PJL7_9PROT</name>
<dbReference type="SUPFAM" id="SSF50494">
    <property type="entry name" value="Trypsin-like serine proteases"/>
    <property type="match status" value="1"/>
</dbReference>
<keyword evidence="2" id="KW-0645">Protease</keyword>
<accession>A0ABP3PJL7</accession>
<evidence type="ECO:0000256" key="5">
    <source>
        <dbReference type="ARBA" id="ARBA00022801"/>
    </source>
</evidence>
<evidence type="ECO:0000256" key="4">
    <source>
        <dbReference type="ARBA" id="ARBA00022737"/>
    </source>
</evidence>
<sequence>MPHTDPATPAAAKPRTRTVAAAGLLALALGTTALSVLPGGSTAQPAAKGDNTAVVLPRAPGQTDFADLAARATPAVVGVTVAGRGPSSAARAAEVPPELRGTPLEEFFRRFGGGQGQQPPRGRPATGKGSGFVIDPQGFVVTNNHVVGGAEKVTVELSDGRELPARVVGTDPQTDIALLKVEAGAPLPYVSFGDSDGLRVGEWVLAMGNPFGLGGSATAGIVSARGRQIGAGPYDDFIQTDAPINPGNSGGPLFGVNGEVMGVNTAIFSPSGGNIGIGFAVPSNLAKRVVADLRDDGKVERGWLGVSLQPLDAELAAAVGLSEPRGALVAGVEPGSPAAKGGLKAGDVVLEAGGRPVRNPRDLASAVAEAKPGATLPLAVSRDGRRTEQRVALGEVPGARVAGKGAGEQAGKGALGLALAPRPDAAKGEGGAVVARVEPDSVAEKRGLQQGDVVVRAGDRDIAAPGDVAEAVDAARKAGRSNIALLVERGGARLFVALPLAATAG</sequence>
<dbReference type="Pfam" id="PF00595">
    <property type="entry name" value="PDZ"/>
    <property type="match status" value="1"/>
</dbReference>
<evidence type="ECO:0000259" key="8">
    <source>
        <dbReference type="PROSITE" id="PS50106"/>
    </source>
</evidence>
<dbReference type="Pfam" id="PF13180">
    <property type="entry name" value="PDZ_2"/>
    <property type="match status" value="1"/>
</dbReference>
<protein>
    <submittedName>
        <fullName evidence="9">Do family serine endopeptidase</fullName>
    </submittedName>
</protein>
<keyword evidence="10" id="KW-1185">Reference proteome</keyword>
<keyword evidence="6" id="KW-0720">Serine protease</keyword>
<evidence type="ECO:0000256" key="7">
    <source>
        <dbReference type="SAM" id="MobiDB-lite"/>
    </source>
</evidence>
<keyword evidence="5" id="KW-0378">Hydrolase</keyword>
<dbReference type="PANTHER" id="PTHR22939:SF129">
    <property type="entry name" value="SERINE PROTEASE HTRA2, MITOCHONDRIAL"/>
    <property type="match status" value="1"/>
</dbReference>
<feature type="domain" description="PDZ" evidence="8">
    <location>
        <begin position="298"/>
        <end position="384"/>
    </location>
</feature>
<dbReference type="SUPFAM" id="SSF50156">
    <property type="entry name" value="PDZ domain-like"/>
    <property type="match status" value="2"/>
</dbReference>
<proteinExistence type="inferred from homology"/>
<evidence type="ECO:0000256" key="6">
    <source>
        <dbReference type="ARBA" id="ARBA00022825"/>
    </source>
</evidence>
<organism evidence="9 10">
    <name type="scientific">Craurococcus roseus</name>
    <dbReference type="NCBI Taxonomy" id="77585"/>
    <lineage>
        <taxon>Bacteria</taxon>
        <taxon>Pseudomonadati</taxon>
        <taxon>Pseudomonadota</taxon>
        <taxon>Alphaproteobacteria</taxon>
        <taxon>Acetobacterales</taxon>
        <taxon>Acetobacteraceae</taxon>
        <taxon>Craurococcus</taxon>
    </lineage>
</organism>
<dbReference type="RefSeq" id="WP_343893083.1">
    <property type="nucleotide sequence ID" value="NZ_BAAAFZ010000001.1"/>
</dbReference>
<evidence type="ECO:0000313" key="10">
    <source>
        <dbReference type="Proteomes" id="UP001501588"/>
    </source>
</evidence>
<dbReference type="Proteomes" id="UP001501588">
    <property type="component" value="Unassembled WGS sequence"/>
</dbReference>
<dbReference type="InterPro" id="IPR036034">
    <property type="entry name" value="PDZ_sf"/>
</dbReference>
<dbReference type="Pfam" id="PF13365">
    <property type="entry name" value="Trypsin_2"/>
    <property type="match status" value="1"/>
</dbReference>
<dbReference type="Gene3D" id="2.40.10.120">
    <property type="match status" value="1"/>
</dbReference>
<evidence type="ECO:0000313" key="9">
    <source>
        <dbReference type="EMBL" id="GAA0566204.1"/>
    </source>
</evidence>
<evidence type="ECO:0000256" key="2">
    <source>
        <dbReference type="ARBA" id="ARBA00022670"/>
    </source>
</evidence>
<dbReference type="PROSITE" id="PS50106">
    <property type="entry name" value="PDZ"/>
    <property type="match status" value="2"/>
</dbReference>